<dbReference type="EMBL" id="KU926705">
    <property type="protein sequence ID" value="ANC57861.1"/>
    <property type="molecule type" value="Genomic_DNA"/>
</dbReference>
<sequence>MTNSLILVKLNLKLKYHFSLPAIAFPYIYATLLKKAIKHTMDLRNLHYFVSVYEQKSFSAAAKKCFVAQPSISSSIAQLEQILNVLLFIRHGRGVNATSDGERLYPLAKQLLGQAQAIKMIFAEQSAKQSFYLGVTKGLGVARMSALLKDFTSSQERMELTLVPQSGKCDARIIIKEELDEQEVFTSLWQENYLLALPYNHVLSLKENIVLADLDGLPFIQRTPCTAWNSLQDLLVLAGFTLDIRAKIQTIDYAIGLVNAGLGCALLPAHSEVMSKSDLVFRPIEGVSLMRETVLAYHQSSTFIKQLEQLVIKHRH</sequence>
<dbReference type="Gene3D" id="3.40.190.10">
    <property type="entry name" value="Periplasmic binding protein-like II"/>
    <property type="match status" value="2"/>
</dbReference>
<evidence type="ECO:0000256" key="5">
    <source>
        <dbReference type="ARBA" id="ARBA00023163"/>
    </source>
</evidence>
<dbReference type="PANTHER" id="PTHR30346">
    <property type="entry name" value="TRANSCRIPTIONAL DUAL REGULATOR HCAR-RELATED"/>
    <property type="match status" value="1"/>
</dbReference>
<dbReference type="GO" id="GO:0003677">
    <property type="term" value="F:DNA binding"/>
    <property type="evidence" value="ECO:0007669"/>
    <property type="project" value="UniProtKB-KW"/>
</dbReference>
<evidence type="ECO:0000259" key="6">
    <source>
        <dbReference type="PROSITE" id="PS50931"/>
    </source>
</evidence>
<dbReference type="Pfam" id="PF00126">
    <property type="entry name" value="HTH_1"/>
    <property type="match status" value="1"/>
</dbReference>
<dbReference type="PROSITE" id="PS50931">
    <property type="entry name" value="HTH_LYSR"/>
    <property type="match status" value="1"/>
</dbReference>
<dbReference type="Pfam" id="PF03466">
    <property type="entry name" value="LysR_substrate"/>
    <property type="match status" value="1"/>
</dbReference>
<evidence type="ECO:0000313" key="7">
    <source>
        <dbReference type="EMBL" id="ANC57861.1"/>
    </source>
</evidence>
<dbReference type="InterPro" id="IPR036390">
    <property type="entry name" value="WH_DNA-bd_sf"/>
</dbReference>
<dbReference type="InterPro" id="IPR036388">
    <property type="entry name" value="WH-like_DNA-bd_sf"/>
</dbReference>
<dbReference type="GO" id="GO:0003700">
    <property type="term" value="F:DNA-binding transcription factor activity"/>
    <property type="evidence" value="ECO:0007669"/>
    <property type="project" value="InterPro"/>
</dbReference>
<dbReference type="PRINTS" id="PR00039">
    <property type="entry name" value="HTHLYSR"/>
</dbReference>
<dbReference type="Gene3D" id="1.10.10.10">
    <property type="entry name" value="Winged helix-like DNA-binding domain superfamily/Winged helix DNA-binding domain"/>
    <property type="match status" value="1"/>
</dbReference>
<keyword evidence="2" id="KW-0805">Transcription regulation</keyword>
<evidence type="ECO:0000256" key="3">
    <source>
        <dbReference type="ARBA" id="ARBA00023125"/>
    </source>
</evidence>
<dbReference type="GO" id="GO:0032993">
    <property type="term" value="C:protein-DNA complex"/>
    <property type="evidence" value="ECO:0007669"/>
    <property type="project" value="TreeGrafter"/>
</dbReference>
<proteinExistence type="inferred from homology"/>
<evidence type="ECO:0000256" key="1">
    <source>
        <dbReference type="ARBA" id="ARBA00009437"/>
    </source>
</evidence>
<name>A0A168PGT0_9GAMM</name>
<keyword evidence="5" id="KW-0804">Transcription</keyword>
<dbReference type="CDD" id="cd05466">
    <property type="entry name" value="PBP2_LTTR_substrate"/>
    <property type="match status" value="1"/>
</dbReference>
<dbReference type="InterPro" id="IPR000847">
    <property type="entry name" value="LysR_HTH_N"/>
</dbReference>
<dbReference type="SUPFAM" id="SSF53850">
    <property type="entry name" value="Periplasmic binding protein-like II"/>
    <property type="match status" value="1"/>
</dbReference>
<keyword evidence="3" id="KW-0238">DNA-binding</keyword>
<dbReference type="InterPro" id="IPR005119">
    <property type="entry name" value="LysR_subst-bd"/>
</dbReference>
<comment type="similarity">
    <text evidence="1">Belongs to the LysR transcriptional regulatory family.</text>
</comment>
<dbReference type="FunFam" id="1.10.10.10:FF:000001">
    <property type="entry name" value="LysR family transcriptional regulator"/>
    <property type="match status" value="1"/>
</dbReference>
<evidence type="ECO:0000256" key="4">
    <source>
        <dbReference type="ARBA" id="ARBA00023159"/>
    </source>
</evidence>
<reference evidence="7" key="1">
    <citation type="submission" date="2016-03" db="EMBL/GenBank/DDBJ databases">
        <title>Partial sequence of psychrophilic Colwellia sp.</title>
        <authorList>
            <person name="Pankowski J.A."/>
            <person name="Leong J.S."/>
            <person name="Nano F.E."/>
        </authorList>
    </citation>
    <scope>NUCLEOTIDE SEQUENCE</scope>
    <source>
        <strain evidence="7">C1</strain>
    </source>
</reference>
<feature type="domain" description="HTH lysR-type" evidence="6">
    <location>
        <begin position="41"/>
        <end position="98"/>
    </location>
</feature>
<protein>
    <submittedName>
        <fullName evidence="7">Transcriptional regulator, LysR family</fullName>
    </submittedName>
</protein>
<keyword evidence="4" id="KW-0010">Activator</keyword>
<organism evidence="7">
    <name type="scientific">Colwellia sp. C1</name>
    <dbReference type="NCBI Taxonomy" id="1737566"/>
    <lineage>
        <taxon>Bacteria</taxon>
        <taxon>Pseudomonadati</taxon>
        <taxon>Pseudomonadota</taxon>
        <taxon>Gammaproteobacteria</taxon>
        <taxon>Alteromonadales</taxon>
        <taxon>Colwelliaceae</taxon>
        <taxon>Colwellia</taxon>
    </lineage>
</organism>
<dbReference type="PANTHER" id="PTHR30346:SF26">
    <property type="entry name" value="HYDROGEN PEROXIDE-INDUCIBLE GENES ACTIVATOR"/>
    <property type="match status" value="1"/>
</dbReference>
<dbReference type="SUPFAM" id="SSF46785">
    <property type="entry name" value="Winged helix' DNA-binding domain"/>
    <property type="match status" value="1"/>
</dbReference>
<accession>A0A168PGT0</accession>
<evidence type="ECO:0000256" key="2">
    <source>
        <dbReference type="ARBA" id="ARBA00023015"/>
    </source>
</evidence>
<dbReference type="AlphaFoldDB" id="A0A168PGT0"/>